<feature type="transmembrane region" description="Helical" evidence="7">
    <location>
        <begin position="264"/>
        <end position="282"/>
    </location>
</feature>
<keyword evidence="4 7" id="KW-0472">Membrane</keyword>
<evidence type="ECO:0000259" key="8">
    <source>
        <dbReference type="Pfam" id="PF20684"/>
    </source>
</evidence>
<evidence type="ECO:0000256" key="6">
    <source>
        <dbReference type="SAM" id="MobiDB-lite"/>
    </source>
</evidence>
<reference evidence="10" key="1">
    <citation type="journal article" date="2015" name="BMC Genomics">
        <title>Genomic and transcriptomic analysis of the endophytic fungus Pestalotiopsis fici reveals its lifestyle and high potential for synthesis of natural products.</title>
        <authorList>
            <person name="Wang X."/>
            <person name="Zhang X."/>
            <person name="Liu L."/>
            <person name="Xiang M."/>
            <person name="Wang W."/>
            <person name="Sun X."/>
            <person name="Che Y."/>
            <person name="Guo L."/>
            <person name="Liu G."/>
            <person name="Guo L."/>
            <person name="Wang C."/>
            <person name="Yin W.B."/>
            <person name="Stadler M."/>
            <person name="Zhang X."/>
            <person name="Liu X."/>
        </authorList>
    </citation>
    <scope>NUCLEOTIDE SEQUENCE [LARGE SCALE GENOMIC DNA]</scope>
    <source>
        <strain evidence="10">W106-1 / CGMCC3.15140</strain>
    </source>
</reference>
<comment type="similarity">
    <text evidence="5">Belongs to the SAT4 family.</text>
</comment>
<keyword evidence="2 7" id="KW-0812">Transmembrane</keyword>
<evidence type="ECO:0000313" key="9">
    <source>
        <dbReference type="EMBL" id="ETS87762.1"/>
    </source>
</evidence>
<keyword evidence="10" id="KW-1185">Reference proteome</keyword>
<dbReference type="HOGENOM" id="CLU_028200_12_4_1"/>
<evidence type="ECO:0000256" key="4">
    <source>
        <dbReference type="ARBA" id="ARBA00023136"/>
    </source>
</evidence>
<dbReference type="InterPro" id="IPR052337">
    <property type="entry name" value="SAT4-like"/>
</dbReference>
<accession>W3XQH6</accession>
<dbReference type="eggNOG" id="ENOG502SQH5">
    <property type="taxonomic scope" value="Eukaryota"/>
</dbReference>
<evidence type="ECO:0000256" key="3">
    <source>
        <dbReference type="ARBA" id="ARBA00022989"/>
    </source>
</evidence>
<dbReference type="Proteomes" id="UP000030651">
    <property type="component" value="Unassembled WGS sequence"/>
</dbReference>
<dbReference type="PANTHER" id="PTHR33048:SF47">
    <property type="entry name" value="INTEGRAL MEMBRANE PROTEIN-RELATED"/>
    <property type="match status" value="1"/>
</dbReference>
<sequence length="357" mass="39936">MDFDNTPAMEAPPGFESNLVNPDSRATTRVVVSSVALAIVAIFVPIRVFVRYKIGYFNSEDWVLLFATAAFIVLESMLMIVSLYGGDGTHLWDISLSRLFDTLYYENIAEIMYCTTMFPIKYVMLHQVKSIFFAHDRRSPFHRIIVVLIWANLLLYVALGLAFIFGCTPREKIWHPMIEGRCISVVTCMSAGGALNIASDASVLIIPLFGISKLQLPLKKKLLASSVFAIGVFATAAAIVRFYYGLQLLTTEDTTWVFMDIGNWTTIEFMMGFIVAGAPYVPRLLENRFSQKSPSQVTPAIVKTTFYSSKVMNRTDGQDAGWSALREQDDMPFDGTTQAYSMSNKSSNRSSDRSELV</sequence>
<comment type="subcellular location">
    <subcellularLocation>
        <location evidence="1">Membrane</location>
        <topology evidence="1">Multi-pass membrane protein</topology>
    </subcellularLocation>
</comment>
<dbReference type="KEGG" id="pfy:PFICI_01590"/>
<dbReference type="EMBL" id="KI912109">
    <property type="protein sequence ID" value="ETS87762.1"/>
    <property type="molecule type" value="Genomic_DNA"/>
</dbReference>
<evidence type="ECO:0000313" key="10">
    <source>
        <dbReference type="Proteomes" id="UP000030651"/>
    </source>
</evidence>
<feature type="transmembrane region" description="Helical" evidence="7">
    <location>
        <begin position="144"/>
        <end position="164"/>
    </location>
</feature>
<dbReference type="OrthoDB" id="5401779at2759"/>
<feature type="transmembrane region" description="Helical" evidence="7">
    <location>
        <begin position="30"/>
        <end position="50"/>
    </location>
</feature>
<protein>
    <recommendedName>
        <fullName evidence="8">Rhodopsin domain-containing protein</fullName>
    </recommendedName>
</protein>
<evidence type="ECO:0000256" key="5">
    <source>
        <dbReference type="ARBA" id="ARBA00038359"/>
    </source>
</evidence>
<evidence type="ECO:0000256" key="1">
    <source>
        <dbReference type="ARBA" id="ARBA00004141"/>
    </source>
</evidence>
<feature type="region of interest" description="Disordered" evidence="6">
    <location>
        <begin position="332"/>
        <end position="357"/>
    </location>
</feature>
<gene>
    <name evidence="9" type="ORF">PFICI_01590</name>
</gene>
<dbReference type="InterPro" id="IPR049326">
    <property type="entry name" value="Rhodopsin_dom_fungi"/>
</dbReference>
<dbReference type="GeneID" id="19266603"/>
<proteinExistence type="inferred from homology"/>
<feature type="transmembrane region" description="Helical" evidence="7">
    <location>
        <begin position="222"/>
        <end position="244"/>
    </location>
</feature>
<evidence type="ECO:0000256" key="7">
    <source>
        <dbReference type="SAM" id="Phobius"/>
    </source>
</evidence>
<evidence type="ECO:0000256" key="2">
    <source>
        <dbReference type="ARBA" id="ARBA00022692"/>
    </source>
</evidence>
<feature type="domain" description="Rhodopsin" evidence="8">
    <location>
        <begin position="46"/>
        <end position="285"/>
    </location>
</feature>
<dbReference type="OMA" id="AYWFNVA"/>
<dbReference type="AlphaFoldDB" id="W3XQH6"/>
<dbReference type="Pfam" id="PF20684">
    <property type="entry name" value="Fung_rhodopsin"/>
    <property type="match status" value="1"/>
</dbReference>
<name>W3XQH6_PESFW</name>
<dbReference type="InParanoid" id="W3XQH6"/>
<dbReference type="PANTHER" id="PTHR33048">
    <property type="entry name" value="PTH11-LIKE INTEGRAL MEMBRANE PROTEIN (AFU_ORTHOLOGUE AFUA_5G11245)"/>
    <property type="match status" value="1"/>
</dbReference>
<dbReference type="STRING" id="1229662.W3XQH6"/>
<keyword evidence="3 7" id="KW-1133">Transmembrane helix</keyword>
<dbReference type="RefSeq" id="XP_007828362.1">
    <property type="nucleotide sequence ID" value="XM_007830171.1"/>
</dbReference>
<dbReference type="GO" id="GO:0016020">
    <property type="term" value="C:membrane"/>
    <property type="evidence" value="ECO:0007669"/>
    <property type="project" value="UniProtKB-SubCell"/>
</dbReference>
<feature type="transmembrane region" description="Helical" evidence="7">
    <location>
        <begin position="62"/>
        <end position="84"/>
    </location>
</feature>
<organism evidence="9 10">
    <name type="scientific">Pestalotiopsis fici (strain W106-1 / CGMCC3.15140)</name>
    <dbReference type="NCBI Taxonomy" id="1229662"/>
    <lineage>
        <taxon>Eukaryota</taxon>
        <taxon>Fungi</taxon>
        <taxon>Dikarya</taxon>
        <taxon>Ascomycota</taxon>
        <taxon>Pezizomycotina</taxon>
        <taxon>Sordariomycetes</taxon>
        <taxon>Xylariomycetidae</taxon>
        <taxon>Amphisphaeriales</taxon>
        <taxon>Sporocadaceae</taxon>
        <taxon>Pestalotiopsis</taxon>
    </lineage>
</organism>